<organism evidence="9 10">
    <name type="scientific">Cnephaeus nilssonii</name>
    <name type="common">Northern bat</name>
    <name type="synonym">Eptesicus nilssonii</name>
    <dbReference type="NCBI Taxonomy" id="3371016"/>
    <lineage>
        <taxon>Eukaryota</taxon>
        <taxon>Metazoa</taxon>
        <taxon>Chordata</taxon>
        <taxon>Craniata</taxon>
        <taxon>Vertebrata</taxon>
        <taxon>Euteleostomi</taxon>
        <taxon>Mammalia</taxon>
        <taxon>Eutheria</taxon>
        <taxon>Laurasiatheria</taxon>
        <taxon>Chiroptera</taxon>
        <taxon>Yangochiroptera</taxon>
        <taxon>Vespertilionidae</taxon>
        <taxon>Cnephaeus</taxon>
    </lineage>
</organism>
<protein>
    <submittedName>
        <fullName evidence="9">Uncharacterized protein</fullName>
    </submittedName>
</protein>
<dbReference type="GO" id="GO:0005049">
    <property type="term" value="F:nuclear export signal receptor activity"/>
    <property type="evidence" value="ECO:0007669"/>
    <property type="project" value="InterPro"/>
</dbReference>
<dbReference type="GO" id="GO:0006611">
    <property type="term" value="P:protein export from nucleus"/>
    <property type="evidence" value="ECO:0007669"/>
    <property type="project" value="TreeGrafter"/>
</dbReference>
<evidence type="ECO:0000256" key="2">
    <source>
        <dbReference type="ARBA" id="ARBA00004496"/>
    </source>
</evidence>
<accession>A0AA40ID58</accession>
<evidence type="ECO:0000256" key="4">
    <source>
        <dbReference type="ARBA" id="ARBA00022448"/>
    </source>
</evidence>
<evidence type="ECO:0000256" key="6">
    <source>
        <dbReference type="ARBA" id="ARBA00022927"/>
    </source>
</evidence>
<dbReference type="PANTHER" id="PTHR12596">
    <property type="entry name" value="EXPORTIN 4,7-RELATED"/>
    <property type="match status" value="1"/>
</dbReference>
<dbReference type="InterPro" id="IPR044189">
    <property type="entry name" value="XPO4/7-like"/>
</dbReference>
<dbReference type="GO" id="GO:0005643">
    <property type="term" value="C:nuclear pore"/>
    <property type="evidence" value="ECO:0007669"/>
    <property type="project" value="TreeGrafter"/>
</dbReference>
<keyword evidence="4" id="KW-0813">Transport</keyword>
<evidence type="ECO:0000256" key="3">
    <source>
        <dbReference type="ARBA" id="ARBA00009466"/>
    </source>
</evidence>
<keyword evidence="10" id="KW-1185">Reference proteome</keyword>
<dbReference type="AlphaFoldDB" id="A0AA40ID58"/>
<keyword evidence="6" id="KW-0653">Protein transport</keyword>
<dbReference type="PANTHER" id="PTHR12596:SF11">
    <property type="entry name" value="EXPORTIN-7"/>
    <property type="match status" value="1"/>
</dbReference>
<sequence length="359" mass="41058">MLPLTAAFEATAQMFSTNSFNEQEAKRTLVGLVRDLRGIAFTFNAKTSFMMLFHGQLSYGTVIQPVPYLWLKLMAEFVHNKSQQLPCDVSFPSGILLFRETSKMITMYGNCMLTLGEVSKDQVYTLKLKGIPICFSMLKVTLSRNNVNFGIFYLYGDNALDNALQTFIKLLHSIPQGVLLDYPKLSQSYYSLQKVLTQDHNFIASLEPHIIMLLHHIMTYLFKQLLHSNRKTTMPLHQESDYILHIMQQHAEMIQQMQSTVMSIIIFKDCRNQWSMYHPLLGLILLDENYVSDLRNSSGTASLQRSYASVFRKRDGRHRAKSSNGKHRQNRPGLSASHQEVITSMKNSTYGVNSNTTMS</sequence>
<reference evidence="9" key="1">
    <citation type="submission" date="2023-06" db="EMBL/GenBank/DDBJ databases">
        <title>Reference genome for the Northern bat (Eptesicus nilssonii), a most northern bat species.</title>
        <authorList>
            <person name="Laine V.N."/>
            <person name="Pulliainen A.T."/>
            <person name="Lilley T.M."/>
        </authorList>
    </citation>
    <scope>NUCLEOTIDE SEQUENCE</scope>
    <source>
        <strain evidence="9">BLF_Eptnil</strain>
        <tissue evidence="9">Kidney</tissue>
    </source>
</reference>
<keyword evidence="5" id="KW-0963">Cytoplasm</keyword>
<feature type="compositionally biased region" description="Basic residues" evidence="8">
    <location>
        <begin position="314"/>
        <end position="330"/>
    </location>
</feature>
<feature type="region of interest" description="Disordered" evidence="8">
    <location>
        <begin position="313"/>
        <end position="337"/>
    </location>
</feature>
<comment type="similarity">
    <text evidence="3">Belongs to the exportin family.</text>
</comment>
<keyword evidence="7" id="KW-0539">Nucleus</keyword>
<comment type="caution">
    <text evidence="9">The sequence shown here is derived from an EMBL/GenBank/DDBJ whole genome shotgun (WGS) entry which is preliminary data.</text>
</comment>
<evidence type="ECO:0000313" key="9">
    <source>
        <dbReference type="EMBL" id="KAK1346977.1"/>
    </source>
</evidence>
<name>A0AA40ID58_CNENI</name>
<evidence type="ECO:0000256" key="5">
    <source>
        <dbReference type="ARBA" id="ARBA00022490"/>
    </source>
</evidence>
<evidence type="ECO:0000256" key="8">
    <source>
        <dbReference type="SAM" id="MobiDB-lite"/>
    </source>
</evidence>
<dbReference type="Proteomes" id="UP001177744">
    <property type="component" value="Unassembled WGS sequence"/>
</dbReference>
<evidence type="ECO:0000313" key="10">
    <source>
        <dbReference type="Proteomes" id="UP001177744"/>
    </source>
</evidence>
<gene>
    <name evidence="9" type="ORF">QTO34_000837</name>
</gene>
<evidence type="ECO:0000256" key="7">
    <source>
        <dbReference type="ARBA" id="ARBA00023242"/>
    </source>
</evidence>
<dbReference type="EMBL" id="JAULJE010000001">
    <property type="protein sequence ID" value="KAK1346977.1"/>
    <property type="molecule type" value="Genomic_DNA"/>
</dbReference>
<proteinExistence type="inferred from homology"/>
<dbReference type="GO" id="GO:0005737">
    <property type="term" value="C:cytoplasm"/>
    <property type="evidence" value="ECO:0007669"/>
    <property type="project" value="UniProtKB-SubCell"/>
</dbReference>
<evidence type="ECO:0000256" key="1">
    <source>
        <dbReference type="ARBA" id="ARBA00004123"/>
    </source>
</evidence>
<comment type="subcellular location">
    <subcellularLocation>
        <location evidence="2">Cytoplasm</location>
    </subcellularLocation>
    <subcellularLocation>
        <location evidence="1">Nucleus</location>
    </subcellularLocation>
</comment>